<organism evidence="2 3">
    <name type="scientific">Anopheles coluzzii</name>
    <name type="common">African malaria mosquito</name>
    <dbReference type="NCBI Taxonomy" id="1518534"/>
    <lineage>
        <taxon>Eukaryota</taxon>
        <taxon>Metazoa</taxon>
        <taxon>Ecdysozoa</taxon>
        <taxon>Arthropoda</taxon>
        <taxon>Hexapoda</taxon>
        <taxon>Insecta</taxon>
        <taxon>Pterygota</taxon>
        <taxon>Neoptera</taxon>
        <taxon>Endopterygota</taxon>
        <taxon>Diptera</taxon>
        <taxon>Nematocera</taxon>
        <taxon>Culicoidea</taxon>
        <taxon>Culicidae</taxon>
        <taxon>Anophelinae</taxon>
        <taxon>Anopheles</taxon>
    </lineage>
</organism>
<feature type="region of interest" description="Disordered" evidence="1">
    <location>
        <begin position="1"/>
        <end position="30"/>
    </location>
</feature>
<reference evidence="2" key="2">
    <citation type="submission" date="2020-05" db="UniProtKB">
        <authorList>
            <consortium name="EnsemblMetazoa"/>
        </authorList>
    </citation>
    <scope>IDENTIFICATION</scope>
    <source>
        <strain evidence="2">Ngousso</strain>
    </source>
</reference>
<dbReference type="AlphaFoldDB" id="A0A6E8W6Z1"/>
<evidence type="ECO:0000313" key="3">
    <source>
        <dbReference type="Proteomes" id="UP001105220"/>
    </source>
</evidence>
<reference key="1">
    <citation type="journal article" date="2019" name="Genes (Basel)">
        <title>A High-Quality De novo Genome Assembly from a Single Mosquito Using PacBio Sequencing.</title>
        <authorList>
            <person name="Kingan S.B."/>
            <person name="Heaton H."/>
            <person name="Cudini J."/>
            <person name="Lambert C.C."/>
            <person name="Baybayan P."/>
            <person name="Galvin B.D."/>
            <person name="Durbin R."/>
            <person name="Korlach J."/>
            <person name="Lawniczak M.K.N."/>
        </authorList>
    </citation>
    <scope>NUCLEOTIDE SEQUENCE [LARGE SCALE GENOMIC DNA]</scope>
    <source>
        <strain>Mali-NIH</strain>
    </source>
</reference>
<accession>A0A6E8W6Z1</accession>
<dbReference type="EnsemblMetazoa" id="ACON012762-RA">
    <property type="protein sequence ID" value="ACON012762-PA"/>
    <property type="gene ID" value="ACON012762"/>
</dbReference>
<name>A0A6E8W6Z1_ANOCL</name>
<dbReference type="EnsemblMetazoa" id="ACON012700-RA">
    <property type="protein sequence ID" value="ACON012700-PA"/>
    <property type="gene ID" value="ACON012700"/>
</dbReference>
<evidence type="ECO:0000313" key="2">
    <source>
        <dbReference type="EnsemblMetazoa" id="ACON012700-PA"/>
    </source>
</evidence>
<protein>
    <submittedName>
        <fullName evidence="2">Uncharacterized protein</fullName>
    </submittedName>
</protein>
<dbReference type="Proteomes" id="UP001105220">
    <property type="component" value="Unplaced"/>
</dbReference>
<evidence type="ECO:0000256" key="1">
    <source>
        <dbReference type="SAM" id="MobiDB-lite"/>
    </source>
</evidence>
<dbReference type="VEuPathDB" id="VectorBase:ACON012762"/>
<sequence length="69" mass="7954">MHSRCTALTSGSSRMQSARPSWQRSRFSVSHSRRMRAVKSRLHTFDIFATRTIKLCNDAECVRPSRLEA</sequence>
<keyword evidence="3" id="KW-1185">Reference proteome</keyword>
<proteinExistence type="predicted"/>
<dbReference type="VEuPathDB" id="VectorBase:ACON012700"/>